<dbReference type="Proteomes" id="UP000190774">
    <property type="component" value="Unassembled WGS sequence"/>
</dbReference>
<gene>
    <name evidence="3" type="ORF">SAMN02745166_05119</name>
</gene>
<keyword evidence="4" id="KW-1185">Reference proteome</keyword>
<dbReference type="OrthoDB" id="9789113at2"/>
<evidence type="ECO:0000313" key="3">
    <source>
        <dbReference type="EMBL" id="SKB09240.1"/>
    </source>
</evidence>
<dbReference type="SMART" id="SM00014">
    <property type="entry name" value="acidPPc"/>
    <property type="match status" value="1"/>
</dbReference>
<dbReference type="InterPro" id="IPR036938">
    <property type="entry name" value="PAP2/HPO_sf"/>
</dbReference>
<evidence type="ECO:0000313" key="4">
    <source>
        <dbReference type="Proteomes" id="UP000190774"/>
    </source>
</evidence>
<dbReference type="InterPro" id="IPR000326">
    <property type="entry name" value="PAP2/HPO"/>
</dbReference>
<feature type="transmembrane region" description="Helical" evidence="1">
    <location>
        <begin position="174"/>
        <end position="196"/>
    </location>
</feature>
<feature type="transmembrane region" description="Helical" evidence="1">
    <location>
        <begin position="23"/>
        <end position="46"/>
    </location>
</feature>
<evidence type="ECO:0000259" key="2">
    <source>
        <dbReference type="SMART" id="SM00014"/>
    </source>
</evidence>
<organism evidence="3 4">
    <name type="scientific">Prosthecobacter debontii</name>
    <dbReference type="NCBI Taxonomy" id="48467"/>
    <lineage>
        <taxon>Bacteria</taxon>
        <taxon>Pseudomonadati</taxon>
        <taxon>Verrucomicrobiota</taxon>
        <taxon>Verrucomicrobiia</taxon>
        <taxon>Verrucomicrobiales</taxon>
        <taxon>Verrucomicrobiaceae</taxon>
        <taxon>Prosthecobacter</taxon>
    </lineage>
</organism>
<name>A0A1T4Z5A8_9BACT</name>
<dbReference type="SUPFAM" id="SSF48317">
    <property type="entry name" value="Acid phosphatase/Vanadium-dependent haloperoxidase"/>
    <property type="match status" value="1"/>
</dbReference>
<feature type="domain" description="Phosphatidic acid phosphatase type 2/haloperoxidase" evidence="2">
    <location>
        <begin position="56"/>
        <end position="189"/>
    </location>
</feature>
<dbReference type="STRING" id="48467.SAMN02745166_05119"/>
<dbReference type="AlphaFoldDB" id="A0A1T4Z5A8"/>
<keyword evidence="1" id="KW-0472">Membrane</keyword>
<dbReference type="EMBL" id="FUYE01000036">
    <property type="protein sequence ID" value="SKB09240.1"/>
    <property type="molecule type" value="Genomic_DNA"/>
</dbReference>
<proteinExistence type="predicted"/>
<dbReference type="PANTHER" id="PTHR14969:SF13">
    <property type="entry name" value="AT30094P"/>
    <property type="match status" value="1"/>
</dbReference>
<evidence type="ECO:0000256" key="1">
    <source>
        <dbReference type="SAM" id="Phobius"/>
    </source>
</evidence>
<dbReference type="PANTHER" id="PTHR14969">
    <property type="entry name" value="SPHINGOSINE-1-PHOSPHATE PHOSPHOHYDROLASE"/>
    <property type="match status" value="1"/>
</dbReference>
<reference evidence="4" key="1">
    <citation type="submission" date="2017-02" db="EMBL/GenBank/DDBJ databases">
        <authorList>
            <person name="Varghese N."/>
            <person name="Submissions S."/>
        </authorList>
    </citation>
    <scope>NUCLEOTIDE SEQUENCE [LARGE SCALE GENOMIC DNA]</scope>
    <source>
        <strain evidence="4">ATCC 700200</strain>
    </source>
</reference>
<dbReference type="RefSeq" id="WP_078816216.1">
    <property type="nucleotide sequence ID" value="NZ_FUYE01000036.1"/>
</dbReference>
<protein>
    <submittedName>
        <fullName evidence="3">Undecaprenyl-diphosphatase</fullName>
    </submittedName>
</protein>
<keyword evidence="1" id="KW-0812">Transmembrane</keyword>
<sequence length="202" mass="22053">MPSWDLPLLEKINHGWSHPVLDWLMPAVSAINAWVPLLVVIVLLILWRGGRQARLMILCLAVAVGLSDGVISNVLKKSIGRVRPRDAVAGLIVRDLGPGKPEFMRLFQPPVQEPSKVRKETRGKSLPSSHTVNMFALATVIALFYRGWGAFAYGLAFLVALSRLYVAAHWPSDVAISLGLGVLIGWGTVNAIMGFLESRARG</sequence>
<accession>A0A1T4Z5A8</accession>
<keyword evidence="1" id="KW-1133">Transmembrane helix</keyword>
<feature type="transmembrane region" description="Helical" evidence="1">
    <location>
        <begin position="150"/>
        <end position="168"/>
    </location>
</feature>
<dbReference type="Pfam" id="PF01569">
    <property type="entry name" value="PAP2"/>
    <property type="match status" value="1"/>
</dbReference>
<dbReference type="Gene3D" id="1.20.144.10">
    <property type="entry name" value="Phosphatidic acid phosphatase type 2/haloperoxidase"/>
    <property type="match status" value="1"/>
</dbReference>